<keyword evidence="2" id="KW-1185">Reference proteome</keyword>
<dbReference type="AlphaFoldDB" id="A0AAV5IZX8"/>
<comment type="caution">
    <text evidence="1">The sequence shown here is derived from an EMBL/GenBank/DDBJ whole genome shotgun (WGS) entry which is preliminary data.</text>
</comment>
<proteinExistence type="predicted"/>
<gene>
    <name evidence="1" type="ORF">SLEP1_g16024</name>
</gene>
<evidence type="ECO:0000313" key="2">
    <source>
        <dbReference type="Proteomes" id="UP001054252"/>
    </source>
</evidence>
<name>A0AAV5IZX8_9ROSI</name>
<reference evidence="1 2" key="1">
    <citation type="journal article" date="2021" name="Commun. Biol.">
        <title>The genome of Shorea leprosula (Dipterocarpaceae) highlights the ecological relevance of drought in aseasonal tropical rainforests.</title>
        <authorList>
            <person name="Ng K.K.S."/>
            <person name="Kobayashi M.J."/>
            <person name="Fawcett J.A."/>
            <person name="Hatakeyama M."/>
            <person name="Paape T."/>
            <person name="Ng C.H."/>
            <person name="Ang C.C."/>
            <person name="Tnah L.H."/>
            <person name="Lee C.T."/>
            <person name="Nishiyama T."/>
            <person name="Sese J."/>
            <person name="O'Brien M.J."/>
            <person name="Copetti D."/>
            <person name="Mohd Noor M.I."/>
            <person name="Ong R.C."/>
            <person name="Putra M."/>
            <person name="Sireger I.Z."/>
            <person name="Indrioko S."/>
            <person name="Kosugi Y."/>
            <person name="Izuno A."/>
            <person name="Isagi Y."/>
            <person name="Lee S.L."/>
            <person name="Shimizu K.K."/>
        </authorList>
    </citation>
    <scope>NUCLEOTIDE SEQUENCE [LARGE SCALE GENOMIC DNA]</scope>
    <source>
        <strain evidence="1">214</strain>
    </source>
</reference>
<dbReference type="Proteomes" id="UP001054252">
    <property type="component" value="Unassembled WGS sequence"/>
</dbReference>
<dbReference type="EMBL" id="BPVZ01000020">
    <property type="protein sequence ID" value="GKV03778.1"/>
    <property type="molecule type" value="Genomic_DNA"/>
</dbReference>
<accession>A0AAV5IZX8</accession>
<evidence type="ECO:0000313" key="1">
    <source>
        <dbReference type="EMBL" id="GKV03778.1"/>
    </source>
</evidence>
<sequence length="72" mass="8405">MEEELNWTEAEAGRMRAETSLMREELTEIEVAVGDMKKELELERIILDRLIADLELMQEAERALLEALFPQN</sequence>
<protein>
    <submittedName>
        <fullName evidence="1">Uncharacterized protein</fullName>
    </submittedName>
</protein>
<organism evidence="1 2">
    <name type="scientific">Rubroshorea leprosula</name>
    <dbReference type="NCBI Taxonomy" id="152421"/>
    <lineage>
        <taxon>Eukaryota</taxon>
        <taxon>Viridiplantae</taxon>
        <taxon>Streptophyta</taxon>
        <taxon>Embryophyta</taxon>
        <taxon>Tracheophyta</taxon>
        <taxon>Spermatophyta</taxon>
        <taxon>Magnoliopsida</taxon>
        <taxon>eudicotyledons</taxon>
        <taxon>Gunneridae</taxon>
        <taxon>Pentapetalae</taxon>
        <taxon>rosids</taxon>
        <taxon>malvids</taxon>
        <taxon>Malvales</taxon>
        <taxon>Dipterocarpaceae</taxon>
        <taxon>Rubroshorea</taxon>
    </lineage>
</organism>